<reference evidence="1 2" key="1">
    <citation type="journal article" date="2020" name="Mol. Plant">
        <title>The Chromosome-Based Rubber Tree Genome Provides New Insights into Spurge Genome Evolution and Rubber Biosynthesis.</title>
        <authorList>
            <person name="Liu J."/>
            <person name="Shi C."/>
            <person name="Shi C.C."/>
            <person name="Li W."/>
            <person name="Zhang Q.J."/>
            <person name="Zhang Y."/>
            <person name="Li K."/>
            <person name="Lu H.F."/>
            <person name="Shi C."/>
            <person name="Zhu S.T."/>
            <person name="Xiao Z.Y."/>
            <person name="Nan H."/>
            <person name="Yue Y."/>
            <person name="Zhu X.G."/>
            <person name="Wu Y."/>
            <person name="Hong X.N."/>
            <person name="Fan G.Y."/>
            <person name="Tong Y."/>
            <person name="Zhang D."/>
            <person name="Mao C.L."/>
            <person name="Liu Y.L."/>
            <person name="Hao S.J."/>
            <person name="Liu W.Q."/>
            <person name="Lv M.Q."/>
            <person name="Zhang H.B."/>
            <person name="Liu Y."/>
            <person name="Hu-Tang G.R."/>
            <person name="Wang J.P."/>
            <person name="Wang J.H."/>
            <person name="Sun Y.H."/>
            <person name="Ni S.B."/>
            <person name="Chen W.B."/>
            <person name="Zhang X.C."/>
            <person name="Jiao Y.N."/>
            <person name="Eichler E.E."/>
            <person name="Li G.H."/>
            <person name="Liu X."/>
            <person name="Gao L.Z."/>
        </authorList>
    </citation>
    <scope>NUCLEOTIDE SEQUENCE [LARGE SCALE GENOMIC DNA]</scope>
    <source>
        <strain evidence="2">cv. GT1</strain>
        <tissue evidence="1">Leaf</tissue>
    </source>
</reference>
<dbReference type="Proteomes" id="UP000467840">
    <property type="component" value="Chromosome 4"/>
</dbReference>
<dbReference type="EMBL" id="JAAGAX010000010">
    <property type="protein sequence ID" value="KAF2302072.1"/>
    <property type="molecule type" value="Genomic_DNA"/>
</dbReference>
<sequence length="84" mass="9290">MSQDGFCFSLRKRKIVRVIGHESPGHESSVYSGSSVMDYGLGFRIWVVEFIYVTAVIDWAPPRVSVRLGGNMALFWVHALAGSG</sequence>
<accession>A0A6A6LKT9</accession>
<keyword evidence="2" id="KW-1185">Reference proteome</keyword>
<evidence type="ECO:0000313" key="1">
    <source>
        <dbReference type="EMBL" id="KAF2302072.1"/>
    </source>
</evidence>
<organism evidence="1 2">
    <name type="scientific">Hevea brasiliensis</name>
    <name type="common">Para rubber tree</name>
    <name type="synonym">Siphonia brasiliensis</name>
    <dbReference type="NCBI Taxonomy" id="3981"/>
    <lineage>
        <taxon>Eukaryota</taxon>
        <taxon>Viridiplantae</taxon>
        <taxon>Streptophyta</taxon>
        <taxon>Embryophyta</taxon>
        <taxon>Tracheophyta</taxon>
        <taxon>Spermatophyta</taxon>
        <taxon>Magnoliopsida</taxon>
        <taxon>eudicotyledons</taxon>
        <taxon>Gunneridae</taxon>
        <taxon>Pentapetalae</taxon>
        <taxon>rosids</taxon>
        <taxon>fabids</taxon>
        <taxon>Malpighiales</taxon>
        <taxon>Euphorbiaceae</taxon>
        <taxon>Crotonoideae</taxon>
        <taxon>Micrandreae</taxon>
        <taxon>Hevea</taxon>
    </lineage>
</organism>
<gene>
    <name evidence="1" type="ORF">GH714_032318</name>
</gene>
<comment type="caution">
    <text evidence="1">The sequence shown here is derived from an EMBL/GenBank/DDBJ whole genome shotgun (WGS) entry which is preliminary data.</text>
</comment>
<proteinExistence type="predicted"/>
<name>A0A6A6LKT9_HEVBR</name>
<protein>
    <submittedName>
        <fullName evidence="1">Uncharacterized protein</fullName>
    </submittedName>
</protein>
<dbReference type="AlphaFoldDB" id="A0A6A6LKT9"/>
<evidence type="ECO:0000313" key="2">
    <source>
        <dbReference type="Proteomes" id="UP000467840"/>
    </source>
</evidence>